<feature type="signal peptide" evidence="1">
    <location>
        <begin position="1"/>
        <end position="19"/>
    </location>
</feature>
<keyword evidence="3" id="KW-1185">Reference proteome</keyword>
<evidence type="ECO:0000313" key="3">
    <source>
        <dbReference type="Proteomes" id="UP000077266"/>
    </source>
</evidence>
<evidence type="ECO:0000256" key="1">
    <source>
        <dbReference type="SAM" id="SignalP"/>
    </source>
</evidence>
<protein>
    <recommendedName>
        <fullName evidence="4">F-box domain-containing protein</fullName>
    </recommendedName>
</protein>
<dbReference type="InParanoid" id="A0A165KSM3"/>
<dbReference type="Proteomes" id="UP000077266">
    <property type="component" value="Unassembled WGS sequence"/>
</dbReference>
<reference evidence="2 3" key="1">
    <citation type="journal article" date="2016" name="Mol. Biol. Evol.">
        <title>Comparative Genomics of Early-Diverging Mushroom-Forming Fungi Provides Insights into the Origins of Lignocellulose Decay Capabilities.</title>
        <authorList>
            <person name="Nagy L.G."/>
            <person name="Riley R."/>
            <person name="Tritt A."/>
            <person name="Adam C."/>
            <person name="Daum C."/>
            <person name="Floudas D."/>
            <person name="Sun H."/>
            <person name="Yadav J.S."/>
            <person name="Pangilinan J."/>
            <person name="Larsson K.H."/>
            <person name="Matsuura K."/>
            <person name="Barry K."/>
            <person name="Labutti K."/>
            <person name="Kuo R."/>
            <person name="Ohm R.A."/>
            <person name="Bhattacharya S.S."/>
            <person name="Shirouzu T."/>
            <person name="Yoshinaga Y."/>
            <person name="Martin F.M."/>
            <person name="Grigoriev I.V."/>
            <person name="Hibbett D.S."/>
        </authorList>
    </citation>
    <scope>NUCLEOTIDE SEQUENCE [LARGE SCALE GENOMIC DNA]</scope>
    <source>
        <strain evidence="2 3">HHB12029</strain>
    </source>
</reference>
<organism evidence="2 3">
    <name type="scientific">Exidia glandulosa HHB12029</name>
    <dbReference type="NCBI Taxonomy" id="1314781"/>
    <lineage>
        <taxon>Eukaryota</taxon>
        <taxon>Fungi</taxon>
        <taxon>Dikarya</taxon>
        <taxon>Basidiomycota</taxon>
        <taxon>Agaricomycotina</taxon>
        <taxon>Agaricomycetes</taxon>
        <taxon>Auriculariales</taxon>
        <taxon>Exidiaceae</taxon>
        <taxon>Exidia</taxon>
    </lineage>
</organism>
<proteinExistence type="predicted"/>
<accession>A0A165KSM3</accession>
<evidence type="ECO:0000313" key="2">
    <source>
        <dbReference type="EMBL" id="KZV96813.1"/>
    </source>
</evidence>
<dbReference type="InterPro" id="IPR032675">
    <property type="entry name" value="LRR_dom_sf"/>
</dbReference>
<keyword evidence="1" id="KW-0732">Signal</keyword>
<feature type="chain" id="PRO_5007861090" description="F-box domain-containing protein" evidence="1">
    <location>
        <begin position="20"/>
        <end position="305"/>
    </location>
</feature>
<dbReference type="EMBL" id="KV425938">
    <property type="protein sequence ID" value="KZV96813.1"/>
    <property type="molecule type" value="Genomic_DNA"/>
</dbReference>
<evidence type="ECO:0008006" key="4">
    <source>
        <dbReference type="Google" id="ProtNLM"/>
    </source>
</evidence>
<gene>
    <name evidence="2" type="ORF">EXIGLDRAFT_405046</name>
</gene>
<dbReference type="AlphaFoldDB" id="A0A165KSM3"/>
<dbReference type="SUPFAM" id="SSF52047">
    <property type="entry name" value="RNI-like"/>
    <property type="match status" value="1"/>
</dbReference>
<name>A0A165KSM3_EXIGL</name>
<sequence length="305" mass="34797">MSLSRSGTILLFDVPLLVALQYDQSLASTGGTLICPKTTKTLLEEDFLELHSLCTNLHKWVLHQWPWTLRFDDLKRCSPSFLHIREWTLEHCTYIDRATIFTILSMMPALDALRIAYFYNANEGPTPMMTFPRPACRLSRVELAYGGGLLPCQWLLCNSHNTLKRVSLCSAGAKAEDLLGALEQCKRIEHLSYAADSHDWIPMPPTIDACSRLTSLTIDVEIAVGQAGSLPRTLRELALTRRPMYVFITFEQCQAMVQDVLPRLPLLRQLALENLYFRSRPAYRSLRDECMERRIELVVPRSRPA</sequence>
<dbReference type="Gene3D" id="3.80.10.10">
    <property type="entry name" value="Ribonuclease Inhibitor"/>
    <property type="match status" value="1"/>
</dbReference>